<evidence type="ECO:0000256" key="1">
    <source>
        <dbReference type="ARBA" id="ARBA00010716"/>
    </source>
</evidence>
<reference evidence="14 15" key="1">
    <citation type="submission" date="2018-12" db="EMBL/GenBank/DDBJ databases">
        <authorList>
            <person name="Sun L."/>
            <person name="Chen Z."/>
        </authorList>
    </citation>
    <scope>NUCLEOTIDE SEQUENCE [LARGE SCALE GENOMIC DNA]</scope>
    <source>
        <strain evidence="14 15">DSM 15890</strain>
    </source>
</reference>
<dbReference type="SUPFAM" id="SSF51338">
    <property type="entry name" value="Composite domain of metallo-dependent hydrolases"/>
    <property type="match status" value="1"/>
</dbReference>
<protein>
    <recommendedName>
        <fullName evidence="3">N-acetylglucosamine-6-phosphate deacetylase</fullName>
        <ecNumber evidence="2">3.5.1.25</ecNumber>
    </recommendedName>
</protein>
<feature type="domain" description="Amidohydrolase-related" evidence="13">
    <location>
        <begin position="61"/>
        <end position="397"/>
    </location>
</feature>
<dbReference type="CDD" id="cd00854">
    <property type="entry name" value="NagA"/>
    <property type="match status" value="1"/>
</dbReference>
<dbReference type="GO" id="GO:0046872">
    <property type="term" value="F:metal ion binding"/>
    <property type="evidence" value="ECO:0007669"/>
    <property type="project" value="UniProtKB-KW"/>
</dbReference>
<feature type="binding site" evidence="11">
    <location>
        <position position="239"/>
    </location>
    <ligand>
        <name>substrate</name>
    </ligand>
</feature>
<dbReference type="Gene3D" id="2.30.40.10">
    <property type="entry name" value="Urease, subunit C, domain 1"/>
    <property type="match status" value="1"/>
</dbReference>
<dbReference type="NCBIfam" id="TIGR00221">
    <property type="entry name" value="nagA"/>
    <property type="match status" value="1"/>
</dbReference>
<dbReference type="InterPro" id="IPR003764">
    <property type="entry name" value="GlcNAc_6-P_deAcase"/>
</dbReference>
<keyword evidence="6 9" id="KW-0119">Carbohydrate metabolism</keyword>
<keyword evidence="4 12" id="KW-0479">Metal-binding</keyword>
<feature type="binding site" evidence="12">
    <location>
        <position position="207"/>
    </location>
    <ligand>
        <name>Zn(2+)</name>
        <dbReference type="ChEBI" id="CHEBI:29105"/>
    </ligand>
</feature>
<dbReference type="EC" id="3.5.1.25" evidence="2"/>
<feature type="binding site" evidence="11">
    <location>
        <begin position="324"/>
        <end position="326"/>
    </location>
    <ligand>
        <name>substrate</name>
    </ligand>
</feature>
<feature type="binding site" evidence="11">
    <location>
        <position position="152"/>
    </location>
    <ligand>
        <name>substrate</name>
    </ligand>
</feature>
<keyword evidence="15" id="KW-1185">Reference proteome</keyword>
<dbReference type="EMBL" id="RZNY01000017">
    <property type="protein sequence ID" value="RUT43829.1"/>
    <property type="molecule type" value="Genomic_DNA"/>
</dbReference>
<dbReference type="InterPro" id="IPR032466">
    <property type="entry name" value="Metal_Hydrolase"/>
</dbReference>
<evidence type="ECO:0000256" key="4">
    <source>
        <dbReference type="ARBA" id="ARBA00022723"/>
    </source>
</evidence>
<dbReference type="PANTHER" id="PTHR11113:SF14">
    <property type="entry name" value="N-ACETYLGLUCOSAMINE-6-PHOSPHATE DEACETYLASE"/>
    <property type="match status" value="1"/>
</dbReference>
<dbReference type="Pfam" id="PF01979">
    <property type="entry name" value="Amidohydro_1"/>
    <property type="match status" value="1"/>
</dbReference>
<evidence type="ECO:0000256" key="5">
    <source>
        <dbReference type="ARBA" id="ARBA00022801"/>
    </source>
</evidence>
<feature type="binding site" evidence="11">
    <location>
        <begin position="231"/>
        <end position="232"/>
    </location>
    <ligand>
        <name>substrate</name>
    </ligand>
</feature>
<accession>A0A433Y5G3</accession>
<evidence type="ECO:0000313" key="15">
    <source>
        <dbReference type="Proteomes" id="UP000279446"/>
    </source>
</evidence>
<feature type="binding site" evidence="12">
    <location>
        <position position="228"/>
    </location>
    <ligand>
        <name>Zn(2+)</name>
        <dbReference type="ChEBI" id="CHEBI:29105"/>
    </ligand>
</feature>
<gene>
    <name evidence="14" type="primary">nagA</name>
    <name evidence="14" type="ORF">EJP82_19220</name>
</gene>
<comment type="catalytic activity">
    <reaction evidence="7">
        <text>N-acetyl-D-glucosamine 6-phosphate + H2O = D-glucosamine 6-phosphate + acetate</text>
        <dbReference type="Rhea" id="RHEA:22936"/>
        <dbReference type="ChEBI" id="CHEBI:15377"/>
        <dbReference type="ChEBI" id="CHEBI:30089"/>
        <dbReference type="ChEBI" id="CHEBI:57513"/>
        <dbReference type="ChEBI" id="CHEBI:58725"/>
        <dbReference type="EC" id="3.5.1.25"/>
    </reaction>
</comment>
<keyword evidence="5 9" id="KW-0378">Hydrolase</keyword>
<dbReference type="SUPFAM" id="SSF51556">
    <property type="entry name" value="Metallo-dependent hydrolases"/>
    <property type="match status" value="1"/>
</dbReference>
<dbReference type="PANTHER" id="PTHR11113">
    <property type="entry name" value="N-ACETYLGLUCOSAMINE-6-PHOSPHATE DEACETYLASE"/>
    <property type="match status" value="1"/>
</dbReference>
<dbReference type="GO" id="GO:0008448">
    <property type="term" value="F:N-acetylglucosamine-6-phosphate deacetylase activity"/>
    <property type="evidence" value="ECO:0007669"/>
    <property type="project" value="UniProtKB-EC"/>
</dbReference>
<sequence>MLMQHKATRIYNARILTPDGWIENGSLLIKNGTITQISTSEPNVEDDSVGLEHVDACGGLLLPGFIDIHVHGGGGYDAMLGNVDQIQGMCRFHASNGTTSLLATTLTATHEEIITALECAAQSMKIEREPDGANLLGVHLEGPFLNAARCGAQNPADLREPSIEEFDAFWSASQGTIKLMTIAPELNHAEEVIRHAVHKGVVISLGHTDADFETMQRATEWGASQVTHLFNGMKPLHHREPGAAGGSLMLDQLAVEVICDGIHVHPSLIKWAFDIKPEGKVLLITDSMCAAGCPDGEYVLGKLPVIMKQGKVYLKQEDGTEGGLAGSSLTMIEALANAVKFTGMDVADLVPALTIHPATQIGVHDSKGTIELGKDADLIIVNEHFKVLQTFVQGHQVYACAD</sequence>
<comment type="pathway">
    <text evidence="8">Amino-sugar metabolism; N-acetylneuraminate degradation; D-fructose 6-phosphate from N-acetylneuraminate: step 4/5.</text>
</comment>
<comment type="cofactor">
    <cofactor evidence="12">
        <name>a divalent metal cation</name>
        <dbReference type="ChEBI" id="CHEBI:60240"/>
    </cofactor>
    <text evidence="12">Binds 1 divalent metal cation per subunit.</text>
</comment>
<evidence type="ECO:0000256" key="9">
    <source>
        <dbReference type="PIRNR" id="PIRNR038994"/>
    </source>
</evidence>
<evidence type="ECO:0000256" key="10">
    <source>
        <dbReference type="PIRSR" id="PIRSR038994-1"/>
    </source>
</evidence>
<organism evidence="14 15">
    <name type="scientific">Paenibacillus anaericanus</name>
    <dbReference type="NCBI Taxonomy" id="170367"/>
    <lineage>
        <taxon>Bacteria</taxon>
        <taxon>Bacillati</taxon>
        <taxon>Bacillota</taxon>
        <taxon>Bacilli</taxon>
        <taxon>Bacillales</taxon>
        <taxon>Paenibacillaceae</taxon>
        <taxon>Paenibacillus</taxon>
    </lineage>
</organism>
<dbReference type="GO" id="GO:0006046">
    <property type="term" value="P:N-acetylglucosamine catabolic process"/>
    <property type="evidence" value="ECO:0007669"/>
    <property type="project" value="TreeGrafter"/>
</dbReference>
<evidence type="ECO:0000256" key="6">
    <source>
        <dbReference type="ARBA" id="ARBA00023277"/>
    </source>
</evidence>
<dbReference type="InterPro" id="IPR006680">
    <property type="entry name" value="Amidohydro-rel"/>
</dbReference>
<evidence type="ECO:0000313" key="14">
    <source>
        <dbReference type="EMBL" id="RUT43829.1"/>
    </source>
</evidence>
<feature type="binding site" evidence="11">
    <location>
        <position position="263"/>
    </location>
    <ligand>
        <name>substrate</name>
    </ligand>
</feature>
<proteinExistence type="inferred from homology"/>
<evidence type="ECO:0000259" key="13">
    <source>
        <dbReference type="Pfam" id="PF01979"/>
    </source>
</evidence>
<dbReference type="Gene3D" id="3.20.20.140">
    <property type="entry name" value="Metal-dependent hydrolases"/>
    <property type="match status" value="1"/>
</dbReference>
<dbReference type="FunFam" id="3.20.20.140:FF:000004">
    <property type="entry name" value="N-acetylglucosamine-6-phosphate deacetylase"/>
    <property type="match status" value="1"/>
</dbReference>
<evidence type="ECO:0000256" key="11">
    <source>
        <dbReference type="PIRSR" id="PIRSR038994-2"/>
    </source>
</evidence>
<dbReference type="PIRSF" id="PIRSF038994">
    <property type="entry name" value="NagA"/>
    <property type="match status" value="1"/>
</dbReference>
<feature type="binding site" evidence="12">
    <location>
        <position position="141"/>
    </location>
    <ligand>
        <name>Zn(2+)</name>
        <dbReference type="ChEBI" id="CHEBI:29105"/>
    </ligand>
</feature>
<name>A0A433Y5G3_9BACL</name>
<dbReference type="OrthoDB" id="9776488at2"/>
<comment type="caution">
    <text evidence="14">The sequence shown here is derived from an EMBL/GenBank/DDBJ whole genome shotgun (WGS) entry which is preliminary data.</text>
</comment>
<evidence type="ECO:0000256" key="8">
    <source>
        <dbReference type="ARBA" id="ARBA00060590"/>
    </source>
</evidence>
<evidence type="ECO:0000256" key="12">
    <source>
        <dbReference type="PIRSR" id="PIRSR038994-3"/>
    </source>
</evidence>
<dbReference type="AlphaFoldDB" id="A0A433Y5G3"/>
<dbReference type="InterPro" id="IPR011059">
    <property type="entry name" value="Metal-dep_hydrolase_composite"/>
</dbReference>
<dbReference type="Proteomes" id="UP000279446">
    <property type="component" value="Unassembled WGS sequence"/>
</dbReference>
<comment type="similarity">
    <text evidence="1 9">Belongs to the metallo-dependent hydrolases superfamily. NagA family.</text>
</comment>
<feature type="active site" description="Proton donor/acceptor" evidence="10">
    <location>
        <position position="286"/>
    </location>
</feature>
<evidence type="ECO:0000256" key="2">
    <source>
        <dbReference type="ARBA" id="ARBA00011899"/>
    </source>
</evidence>
<evidence type="ECO:0000256" key="7">
    <source>
        <dbReference type="ARBA" id="ARBA00047647"/>
    </source>
</evidence>
<evidence type="ECO:0000256" key="3">
    <source>
        <dbReference type="ARBA" id="ARBA00018029"/>
    </source>
</evidence>